<evidence type="ECO:0000313" key="2">
    <source>
        <dbReference type="Proteomes" id="UP000597206"/>
    </source>
</evidence>
<sequence>MKLNNGNIVDSNGKTTFVSISSFASEICNSDVCFLCTKRLDANNHNDEHVIPKWILKRFDLYNETVNLPNGSKFKYNQYVIPCCSECNSLLSTVLETPLSRIFSGDFEYFTNLLNDDICLKIYIWLALIFTKTHIMDQSLRMYLDRRIESSSIAEGVGYDWERFHHVYCLSRIPYTKASLDELCIGSFFVIPVDSRDAIKQYDYMDISFANTSGIIIGDIGIIAVFGDAGAVINQLNKTVIEKLSGSVTSMQFRELVANFACCNLHLKNAPIYSTLTDISGVNPPQIVCKLTDSKPEFDTYDPNVFGSLMDMLVGDALDGKVNVVNFREKLRSGTLSILFDSHGHIIPPNKAFQLTE</sequence>
<dbReference type="RefSeq" id="WP_196124353.1">
    <property type="nucleotide sequence ID" value="NZ_JADPMR010000004.1"/>
</dbReference>
<accession>A0ABS0GJV3</accession>
<evidence type="ECO:0000313" key="1">
    <source>
        <dbReference type="EMBL" id="MBF9002483.1"/>
    </source>
</evidence>
<dbReference type="Proteomes" id="UP000597206">
    <property type="component" value="Unassembled WGS sequence"/>
</dbReference>
<organism evidence="1 2">
    <name type="scientific">Vibrio nitrifigilis</name>
    <dbReference type="NCBI Taxonomy" id="2789781"/>
    <lineage>
        <taxon>Bacteria</taxon>
        <taxon>Pseudomonadati</taxon>
        <taxon>Pseudomonadota</taxon>
        <taxon>Gammaproteobacteria</taxon>
        <taxon>Vibrionales</taxon>
        <taxon>Vibrionaceae</taxon>
        <taxon>Vibrio</taxon>
    </lineage>
</organism>
<keyword evidence="2" id="KW-1185">Reference proteome</keyword>
<name>A0ABS0GJV3_9VIBR</name>
<proteinExistence type="predicted"/>
<protein>
    <recommendedName>
        <fullName evidence="3">HNH endonuclease</fullName>
    </recommendedName>
</protein>
<comment type="caution">
    <text evidence="1">The sequence shown here is derived from an EMBL/GenBank/DDBJ whole genome shotgun (WGS) entry which is preliminary data.</text>
</comment>
<dbReference type="EMBL" id="JADPMR010000004">
    <property type="protein sequence ID" value="MBF9002483.1"/>
    <property type="molecule type" value="Genomic_DNA"/>
</dbReference>
<gene>
    <name evidence="1" type="ORF">I1A42_18590</name>
</gene>
<reference evidence="1 2" key="1">
    <citation type="submission" date="2020-11" db="EMBL/GenBank/DDBJ databases">
        <title>Vibrio nitrifigilis sp. nov., a marine nitrogen-fixing bacterium isolated from the lagoon sediment of an islet inside an atoll.</title>
        <authorList>
            <person name="Wang L.-T."/>
            <person name="Shieh W.Y."/>
        </authorList>
    </citation>
    <scope>NUCLEOTIDE SEQUENCE [LARGE SCALE GENOMIC DNA]</scope>
    <source>
        <strain evidence="1 2">NFV-1</strain>
    </source>
</reference>
<evidence type="ECO:0008006" key="3">
    <source>
        <dbReference type="Google" id="ProtNLM"/>
    </source>
</evidence>